<feature type="compositionally biased region" description="Basic and acidic residues" evidence="10">
    <location>
        <begin position="901"/>
        <end position="921"/>
    </location>
</feature>
<dbReference type="Gene3D" id="2.60.40.3120">
    <property type="match status" value="1"/>
</dbReference>
<comment type="similarity">
    <text evidence="2 9">Belongs to the peptidase M14 family.</text>
</comment>
<dbReference type="PANTHER" id="PTHR12756">
    <property type="entry name" value="CYTOSOLIC CARBOXYPEPTIDASE"/>
    <property type="match status" value="1"/>
</dbReference>
<evidence type="ECO:0000256" key="8">
    <source>
        <dbReference type="ARBA" id="ARBA00023049"/>
    </source>
</evidence>
<evidence type="ECO:0000256" key="5">
    <source>
        <dbReference type="ARBA" id="ARBA00022723"/>
    </source>
</evidence>
<accession>A0A8D8LG76</accession>
<keyword evidence="3 12" id="KW-0121">Carboxypeptidase</keyword>
<dbReference type="EMBL" id="HBUF01009388">
    <property type="protein sequence ID" value="CAG6607888.1"/>
    <property type="molecule type" value="Transcribed_RNA"/>
</dbReference>
<keyword evidence="6" id="KW-0378">Hydrolase</keyword>
<dbReference type="GO" id="GO:0006508">
    <property type="term" value="P:proteolysis"/>
    <property type="evidence" value="ECO:0007669"/>
    <property type="project" value="UniProtKB-KW"/>
</dbReference>
<dbReference type="InterPro" id="IPR000834">
    <property type="entry name" value="Peptidase_M14"/>
</dbReference>
<feature type="region of interest" description="Disordered" evidence="10">
    <location>
        <begin position="895"/>
        <end position="928"/>
    </location>
</feature>
<evidence type="ECO:0000256" key="9">
    <source>
        <dbReference type="PROSITE-ProRule" id="PRU01379"/>
    </source>
</evidence>
<evidence type="ECO:0000256" key="4">
    <source>
        <dbReference type="ARBA" id="ARBA00022670"/>
    </source>
</evidence>
<dbReference type="FunFam" id="3.40.630.10:FF:000011">
    <property type="entry name" value="cytosolic carboxypeptidase 2 isoform X1"/>
    <property type="match status" value="1"/>
</dbReference>
<feature type="domain" description="Peptidase M14" evidence="11">
    <location>
        <begin position="284"/>
        <end position="554"/>
    </location>
</feature>
<dbReference type="GO" id="GO:0004181">
    <property type="term" value="F:metallocarboxypeptidase activity"/>
    <property type="evidence" value="ECO:0007669"/>
    <property type="project" value="InterPro"/>
</dbReference>
<feature type="region of interest" description="Disordered" evidence="10">
    <location>
        <begin position="846"/>
        <end position="881"/>
    </location>
</feature>
<keyword evidence="8" id="KW-0482">Metalloprotease</keyword>
<name>A0A8D8LG76_9HEMI</name>
<evidence type="ECO:0000256" key="10">
    <source>
        <dbReference type="SAM" id="MobiDB-lite"/>
    </source>
</evidence>
<organism evidence="12">
    <name type="scientific">Cacopsylla melanoneura</name>
    <dbReference type="NCBI Taxonomy" id="428564"/>
    <lineage>
        <taxon>Eukaryota</taxon>
        <taxon>Metazoa</taxon>
        <taxon>Ecdysozoa</taxon>
        <taxon>Arthropoda</taxon>
        <taxon>Hexapoda</taxon>
        <taxon>Insecta</taxon>
        <taxon>Pterygota</taxon>
        <taxon>Neoptera</taxon>
        <taxon>Paraneoptera</taxon>
        <taxon>Hemiptera</taxon>
        <taxon>Sternorrhyncha</taxon>
        <taxon>Psylloidea</taxon>
        <taxon>Psyllidae</taxon>
        <taxon>Psyllinae</taxon>
        <taxon>Cacopsylla</taxon>
    </lineage>
</organism>
<dbReference type="InterPro" id="IPR050821">
    <property type="entry name" value="Cytosolic_carboxypeptidase"/>
</dbReference>
<keyword evidence="7" id="KW-0862">Zinc</keyword>
<dbReference type="CDD" id="cd06907">
    <property type="entry name" value="M14_AGBL2-3_like"/>
    <property type="match status" value="1"/>
</dbReference>
<feature type="region of interest" description="Disordered" evidence="10">
    <location>
        <begin position="579"/>
        <end position="629"/>
    </location>
</feature>
<dbReference type="Pfam" id="PF18027">
    <property type="entry name" value="Pepdidase_M14_N"/>
    <property type="match status" value="1"/>
</dbReference>
<evidence type="ECO:0000256" key="6">
    <source>
        <dbReference type="ARBA" id="ARBA00022801"/>
    </source>
</evidence>
<evidence type="ECO:0000256" key="3">
    <source>
        <dbReference type="ARBA" id="ARBA00022645"/>
    </source>
</evidence>
<comment type="cofactor">
    <cofactor evidence="1">
        <name>Zn(2+)</name>
        <dbReference type="ChEBI" id="CHEBI:29105"/>
    </cofactor>
</comment>
<evidence type="ECO:0000256" key="7">
    <source>
        <dbReference type="ARBA" id="ARBA00022833"/>
    </source>
</evidence>
<keyword evidence="4" id="KW-0645">Protease</keyword>
<dbReference type="InterPro" id="IPR040626">
    <property type="entry name" value="Pepdidase_M14_N"/>
</dbReference>
<feature type="active site" description="Proton donor/acceptor" evidence="9">
    <location>
        <position position="518"/>
    </location>
</feature>
<evidence type="ECO:0000259" key="11">
    <source>
        <dbReference type="PROSITE" id="PS52035"/>
    </source>
</evidence>
<feature type="compositionally biased region" description="Basic residues" evidence="10">
    <location>
        <begin position="862"/>
        <end position="877"/>
    </location>
</feature>
<evidence type="ECO:0000313" key="12">
    <source>
        <dbReference type="EMBL" id="CAG6607888.1"/>
    </source>
</evidence>
<reference evidence="12" key="1">
    <citation type="submission" date="2021-05" db="EMBL/GenBank/DDBJ databases">
        <authorList>
            <person name="Alioto T."/>
            <person name="Alioto T."/>
            <person name="Gomez Garrido J."/>
        </authorList>
    </citation>
    <scope>NUCLEOTIDE SEQUENCE</scope>
</reference>
<sequence length="946" mass="108515">MDMFSLDGSLLCGELSSGSYLSTFLQNTLKNKQVEIFSDKRAFKPVARLREPKDLLNLPKEIDCAQQSARWPVECQVIEDRVHHIEYNPPYPEEYYMVTGREIQPNPVGEEAGTVVFQYYPMSAVNYFSRSCVGGNRFFVSNFASEKSTDLKFESRFESGNLAKAVKISDNYYELYLRTDLYTNRHMQWFYFRITNTRSNFYYRFSIVNLSKSESLYSVGMKPLLYSTRDAEINKIGWRRCGENITYFRNDLSNGETVEEATYTLSFNLTLPYDDDEVYLAHCYPYTYSDLQDYLLKLQNHPVKSTFSSLRLLCRSLAGNSVYYLTITAPSLVDVPKRKKAIVITSRVHPGETPSSWMMKGFLDFLTGDSTQAKELREKFIFKLIPMLNPDGVIVGNNRCSLTGRDLNRQYRTVIRETYPPVWHTKLLIRRLMEECGVIMYCDLHAHSRKHNVFIYGCENKQCLDKRLQEQVFPLMLHKNAADKFSFENCKFRIQRSKEGTSRVVVWMMGIPNSYTMEASFGGSTLGNRADTHFSTQDFEMIGRAFCETLLDFCDEEPSKERLRCKIINRLLKEGSSADEPTNIELSDYSSDEGDSSSEDEACKDEDHLTPQYSRTLPTRPLSTPNLTIPSEFKVRTKIESPKREWPCNISSSPPLTRKTMRIHQAVIDLDAEVTTDIESDDEAGNVNQVLRKSKAAEDYFKGSVKVCGTMPPELIVTSAQSGLDGAEPPSFPEDNASRDLYYQIKPSPEKPRKSSVIKSHSLTRYDTITSESKKSKTILQQSVSFRQKLWTGVTSVSDYCKDCIHKHHSWSSDSNIPGQETLIRRRSTFESKTSTFLGLWRCKDTQKPSESDGNSKDVNKKQRWKTKSIKKSKKKPTPVANAGKMRFRKTGIVTTATVHSKRDTELSDDDRPEKSKEKDTKTKKKRVINLQKKVKTLFSTVSTNK</sequence>
<dbReference type="AlphaFoldDB" id="A0A8D8LG76"/>
<dbReference type="SUPFAM" id="SSF53187">
    <property type="entry name" value="Zn-dependent exopeptidases"/>
    <property type="match status" value="1"/>
</dbReference>
<dbReference type="PANTHER" id="PTHR12756:SF45">
    <property type="entry name" value="CYTOSOLIC CARBOXYPEPTIDASE NNA1"/>
    <property type="match status" value="1"/>
</dbReference>
<feature type="compositionally biased region" description="Acidic residues" evidence="10">
    <location>
        <begin position="590"/>
        <end position="604"/>
    </location>
</feature>
<keyword evidence="5" id="KW-0479">Metal-binding</keyword>
<feature type="compositionally biased region" description="Polar residues" evidence="10">
    <location>
        <begin position="611"/>
        <end position="629"/>
    </location>
</feature>
<dbReference type="Pfam" id="PF00246">
    <property type="entry name" value="Peptidase_M14"/>
    <property type="match status" value="1"/>
</dbReference>
<feature type="compositionally biased region" description="Basic and acidic residues" evidence="10">
    <location>
        <begin position="846"/>
        <end position="861"/>
    </location>
</feature>
<proteinExistence type="inferred from homology"/>
<dbReference type="Gene3D" id="3.40.630.10">
    <property type="entry name" value="Zn peptidases"/>
    <property type="match status" value="1"/>
</dbReference>
<dbReference type="PROSITE" id="PS52035">
    <property type="entry name" value="PEPTIDASE_M14"/>
    <property type="match status" value="1"/>
</dbReference>
<protein>
    <submittedName>
        <fullName evidence="12">Cytosolic carboxypeptidase NnaD</fullName>
    </submittedName>
</protein>
<dbReference type="GO" id="GO:0008270">
    <property type="term" value="F:zinc ion binding"/>
    <property type="evidence" value="ECO:0007669"/>
    <property type="project" value="InterPro"/>
</dbReference>
<evidence type="ECO:0000256" key="1">
    <source>
        <dbReference type="ARBA" id="ARBA00001947"/>
    </source>
</evidence>
<evidence type="ECO:0000256" key="2">
    <source>
        <dbReference type="ARBA" id="ARBA00005988"/>
    </source>
</evidence>